<evidence type="ECO:0000256" key="4">
    <source>
        <dbReference type="ARBA" id="ARBA00022723"/>
    </source>
</evidence>
<evidence type="ECO:0000256" key="9">
    <source>
        <dbReference type="PROSITE-ProRule" id="PRU00175"/>
    </source>
</evidence>
<keyword evidence="7" id="KW-0833">Ubl conjugation pathway</keyword>
<evidence type="ECO:0000256" key="10">
    <source>
        <dbReference type="SAM" id="MobiDB-lite"/>
    </source>
</evidence>
<dbReference type="InterPro" id="IPR036770">
    <property type="entry name" value="Ankyrin_rpt-contain_sf"/>
</dbReference>
<dbReference type="Pfam" id="PF01485">
    <property type="entry name" value="IBR"/>
    <property type="match status" value="2"/>
</dbReference>
<keyword evidence="11" id="KW-1133">Transmembrane helix</keyword>
<keyword evidence="4" id="KW-0479">Metal-binding</keyword>
<dbReference type="EC" id="2.3.2.31" evidence="2"/>
<dbReference type="PROSITE" id="PS50089">
    <property type="entry name" value="ZF_RING_2"/>
    <property type="match status" value="1"/>
</dbReference>
<comment type="catalytic activity">
    <reaction evidence="1">
        <text>[E2 ubiquitin-conjugating enzyme]-S-ubiquitinyl-L-cysteine + [acceptor protein]-L-lysine = [E2 ubiquitin-conjugating enzyme]-L-cysteine + [acceptor protein]-N(6)-ubiquitinyl-L-lysine.</text>
        <dbReference type="EC" id="2.3.2.31"/>
    </reaction>
</comment>
<organism evidence="14 15">
    <name type="scientific">Durusdinium trenchii</name>
    <dbReference type="NCBI Taxonomy" id="1381693"/>
    <lineage>
        <taxon>Eukaryota</taxon>
        <taxon>Sar</taxon>
        <taxon>Alveolata</taxon>
        <taxon>Dinophyceae</taxon>
        <taxon>Suessiales</taxon>
        <taxon>Symbiodiniaceae</taxon>
        <taxon>Durusdinium</taxon>
    </lineage>
</organism>
<proteinExistence type="predicted"/>
<evidence type="ECO:0000256" key="8">
    <source>
        <dbReference type="ARBA" id="ARBA00022833"/>
    </source>
</evidence>
<feature type="region of interest" description="Disordered" evidence="10">
    <location>
        <begin position="152"/>
        <end position="174"/>
    </location>
</feature>
<dbReference type="PROSITE" id="PS51873">
    <property type="entry name" value="TRIAD"/>
    <property type="match status" value="1"/>
</dbReference>
<evidence type="ECO:0000259" key="13">
    <source>
        <dbReference type="PROSITE" id="PS51873"/>
    </source>
</evidence>
<dbReference type="SUPFAM" id="SSF48403">
    <property type="entry name" value="Ankyrin repeat"/>
    <property type="match status" value="1"/>
</dbReference>
<dbReference type="InterPro" id="IPR001841">
    <property type="entry name" value="Znf_RING"/>
</dbReference>
<reference evidence="14 15" key="1">
    <citation type="submission" date="2024-02" db="EMBL/GenBank/DDBJ databases">
        <authorList>
            <person name="Chen Y."/>
            <person name="Shah S."/>
            <person name="Dougan E. K."/>
            <person name="Thang M."/>
            <person name="Chan C."/>
        </authorList>
    </citation>
    <scope>NUCLEOTIDE SEQUENCE [LARGE SCALE GENOMIC DNA]</scope>
</reference>
<evidence type="ECO:0000259" key="12">
    <source>
        <dbReference type="PROSITE" id="PS50089"/>
    </source>
</evidence>
<evidence type="ECO:0000256" key="1">
    <source>
        <dbReference type="ARBA" id="ARBA00001798"/>
    </source>
</evidence>
<dbReference type="EMBL" id="CAXAMN010008602">
    <property type="protein sequence ID" value="CAK9025890.1"/>
    <property type="molecule type" value="Genomic_DNA"/>
</dbReference>
<evidence type="ECO:0000256" key="7">
    <source>
        <dbReference type="ARBA" id="ARBA00022786"/>
    </source>
</evidence>
<evidence type="ECO:0000313" key="15">
    <source>
        <dbReference type="Proteomes" id="UP001642484"/>
    </source>
</evidence>
<dbReference type="SMART" id="SM00647">
    <property type="entry name" value="IBR"/>
    <property type="match status" value="2"/>
</dbReference>
<dbReference type="Proteomes" id="UP001642484">
    <property type="component" value="Unassembled WGS sequence"/>
</dbReference>
<dbReference type="InterPro" id="IPR031127">
    <property type="entry name" value="E3_UB_ligase_RBR"/>
</dbReference>
<dbReference type="PANTHER" id="PTHR11685">
    <property type="entry name" value="RBR FAMILY RING FINGER AND IBR DOMAIN-CONTAINING"/>
    <property type="match status" value="1"/>
</dbReference>
<keyword evidence="11" id="KW-0812">Transmembrane</keyword>
<evidence type="ECO:0000256" key="6">
    <source>
        <dbReference type="ARBA" id="ARBA00022771"/>
    </source>
</evidence>
<dbReference type="SUPFAM" id="SSF57850">
    <property type="entry name" value="RING/U-box"/>
    <property type="match status" value="3"/>
</dbReference>
<evidence type="ECO:0000256" key="11">
    <source>
        <dbReference type="SAM" id="Phobius"/>
    </source>
</evidence>
<name>A0ABP0KGD4_9DINO</name>
<keyword evidence="15" id="KW-1185">Reference proteome</keyword>
<keyword evidence="8" id="KW-0862">Zinc</keyword>
<evidence type="ECO:0000256" key="5">
    <source>
        <dbReference type="ARBA" id="ARBA00022737"/>
    </source>
</evidence>
<protein>
    <recommendedName>
        <fullName evidence="2">RBR-type E3 ubiquitin transferase</fullName>
        <ecNumber evidence="2">2.3.2.31</ecNumber>
    </recommendedName>
</protein>
<dbReference type="PROSITE" id="PS00518">
    <property type="entry name" value="ZF_RING_1"/>
    <property type="match status" value="1"/>
</dbReference>
<dbReference type="InterPro" id="IPR013083">
    <property type="entry name" value="Znf_RING/FYVE/PHD"/>
</dbReference>
<keyword evidence="6 9" id="KW-0863">Zinc-finger</keyword>
<feature type="transmembrane region" description="Helical" evidence="11">
    <location>
        <begin position="20"/>
        <end position="41"/>
    </location>
</feature>
<feature type="transmembrane region" description="Helical" evidence="11">
    <location>
        <begin position="88"/>
        <end position="109"/>
    </location>
</feature>
<gene>
    <name evidence="14" type="ORF">CCMP2556_LOCUS16152</name>
</gene>
<dbReference type="Gene3D" id="3.30.40.10">
    <property type="entry name" value="Zinc/RING finger domain, C3HC4 (zinc finger)"/>
    <property type="match status" value="1"/>
</dbReference>
<feature type="domain" description="RING-type" evidence="12">
    <location>
        <begin position="566"/>
        <end position="613"/>
    </location>
</feature>
<comment type="caution">
    <text evidence="14">The sequence shown here is derived from an EMBL/GenBank/DDBJ whole genome shotgun (WGS) entry which is preliminary data.</text>
</comment>
<accession>A0ABP0KGD4</accession>
<keyword evidence="11" id="KW-0472">Membrane</keyword>
<dbReference type="InterPro" id="IPR017907">
    <property type="entry name" value="Znf_RING_CS"/>
</dbReference>
<feature type="domain" description="RING-type" evidence="13">
    <location>
        <begin position="562"/>
        <end position="792"/>
    </location>
</feature>
<keyword evidence="5" id="KW-0677">Repeat</keyword>
<keyword evidence="3" id="KW-0808">Transferase</keyword>
<dbReference type="Gene3D" id="1.25.40.20">
    <property type="entry name" value="Ankyrin repeat-containing domain"/>
    <property type="match status" value="1"/>
</dbReference>
<evidence type="ECO:0000313" key="14">
    <source>
        <dbReference type="EMBL" id="CAK9025890.1"/>
    </source>
</evidence>
<dbReference type="InterPro" id="IPR044066">
    <property type="entry name" value="TRIAD_supradom"/>
</dbReference>
<dbReference type="Gene3D" id="1.20.120.1750">
    <property type="match status" value="1"/>
</dbReference>
<sequence length="1045" mass="114203">MGNAAACRCNCDCERRCTRFIASVCMAGCLCIGVYLCIPYATSNPYTVGTPQCDEVSWAAAFPGIVAGLSCCWCCVFHAGREAPVPTAIGGSCLTFTGLFICSICLLILSGNCENLDQQFVISMSLLVVVPMSCLCCCAWSSACTTCLENCSRERPERPDPPPTAPRRRHTPRVRRAQRMLREALILGDGSIADLLLDFRERRFHGLWRMYRCIFMTFMHCQLRCSCCAGVPEDESPTSPVSDRGHTSLSPTSRTSISRASLFFSYEDEDAGEMAIHYLARGERFGEGTGGASAAAQRCLSWGGQRRTLPELTDERRARLLRELLGSGRLPFGQLYVVNAFGQTPLHCAASSGSSAVVQEVQILLRSQSAALGAVEHVEEAVEEALWAEDAHGDSPCEVALRSGHVTCASLLAGEWGKWQGLLKVPATRQALRECLAGALGQMSPAPPEQGNNRHPKLVVHEDAGQLLSLLDQQISELQALCGLVLASNSAQLLPRNAAEALLRCNEFDVQAAATAFRRSPRDALDAAGLRGLDLQLANAVDTREINLQDTLRQEAVVHRSVANLCIVCFDEVDPMESTCRLFLCKHVICDNCLSMHIKVRLDEGDVAGVACPEPNCKLPISEEMLAHVFGMGSAEQSRFEQLKTLKFVDMSKNLAWCPSPGCGRAVSWPRQERSDNTEKAKATTVICSCGTSFCFTCKHLGGHEPAPCQTFSDFLKNLAVVRKQMQDETHQWLSKNSKTCTCGAIIQRSGGCNHMICSVCGRHFCYVCGQDWAPHRGQPGGFDYYACRLPNSGSNTTERSPNLPAPASEEHRKLSKLERECLPGWTANERQPDRLKLLFRALLCLAEEFNLGISIEEPRPGGDGSSFFSAASRESAGRQAAWEALLACLKARRCLQNCYVLKYHWAVEQWRRSRLSTWVPELEGIVGALESALGLTLLQSEAVKAGFPTSAEVAATGASPKQLPKNPKDILRLFDLRQLLPQVIAISEALGTLRQLSRAVSLQTARILDAGKTGFPEVGVLAETFSRAFGDGLRRTRSERCSVM</sequence>
<dbReference type="InterPro" id="IPR002867">
    <property type="entry name" value="IBR_dom"/>
</dbReference>
<evidence type="ECO:0000256" key="2">
    <source>
        <dbReference type="ARBA" id="ARBA00012251"/>
    </source>
</evidence>
<evidence type="ECO:0000256" key="3">
    <source>
        <dbReference type="ARBA" id="ARBA00022679"/>
    </source>
</evidence>